<feature type="compositionally biased region" description="Basic and acidic residues" evidence="3">
    <location>
        <begin position="42"/>
        <end position="71"/>
    </location>
</feature>
<dbReference type="InterPro" id="IPR053039">
    <property type="entry name" value="Polarity_Bud-Selection_Reg"/>
</dbReference>
<protein>
    <recommendedName>
        <fullName evidence="4">SH3 domain-containing protein</fullName>
    </recommendedName>
</protein>
<feature type="compositionally biased region" description="Polar residues" evidence="3">
    <location>
        <begin position="338"/>
        <end position="359"/>
    </location>
</feature>
<dbReference type="Pfam" id="PF00018">
    <property type="entry name" value="SH3_1"/>
    <property type="match status" value="1"/>
</dbReference>
<dbReference type="Proteomes" id="UP001610335">
    <property type="component" value="Unassembled WGS sequence"/>
</dbReference>
<dbReference type="PANTHER" id="PTHR47775:SF1">
    <property type="entry name" value="BUD SITE SELECTION PROTEIN 14"/>
    <property type="match status" value="1"/>
</dbReference>
<dbReference type="InterPro" id="IPR036028">
    <property type="entry name" value="SH3-like_dom_sf"/>
</dbReference>
<evidence type="ECO:0000256" key="2">
    <source>
        <dbReference type="PROSITE-ProRule" id="PRU00192"/>
    </source>
</evidence>
<feature type="region of interest" description="Disordered" evidence="3">
    <location>
        <begin position="216"/>
        <end position="235"/>
    </location>
</feature>
<feature type="compositionally biased region" description="Basic and acidic residues" evidence="3">
    <location>
        <begin position="7"/>
        <end position="19"/>
    </location>
</feature>
<comment type="caution">
    <text evidence="5">The sequence shown here is derived from an EMBL/GenBank/DDBJ whole genome shotgun (WGS) entry which is preliminary data.</text>
</comment>
<feature type="compositionally biased region" description="Polar residues" evidence="3">
    <location>
        <begin position="552"/>
        <end position="563"/>
    </location>
</feature>
<evidence type="ECO:0000313" key="6">
    <source>
        <dbReference type="Proteomes" id="UP001610335"/>
    </source>
</evidence>
<feature type="compositionally biased region" description="Basic and acidic residues" evidence="3">
    <location>
        <begin position="360"/>
        <end position="370"/>
    </location>
</feature>
<feature type="region of interest" description="Disordered" evidence="3">
    <location>
        <begin position="273"/>
        <end position="680"/>
    </location>
</feature>
<feature type="compositionally biased region" description="Acidic residues" evidence="3">
    <location>
        <begin position="277"/>
        <end position="287"/>
    </location>
</feature>
<evidence type="ECO:0000256" key="3">
    <source>
        <dbReference type="SAM" id="MobiDB-lite"/>
    </source>
</evidence>
<organism evidence="5 6">
    <name type="scientific">Aspergillus cavernicola</name>
    <dbReference type="NCBI Taxonomy" id="176166"/>
    <lineage>
        <taxon>Eukaryota</taxon>
        <taxon>Fungi</taxon>
        <taxon>Dikarya</taxon>
        <taxon>Ascomycota</taxon>
        <taxon>Pezizomycotina</taxon>
        <taxon>Eurotiomycetes</taxon>
        <taxon>Eurotiomycetidae</taxon>
        <taxon>Eurotiales</taxon>
        <taxon>Aspergillaceae</taxon>
        <taxon>Aspergillus</taxon>
        <taxon>Aspergillus subgen. Nidulantes</taxon>
    </lineage>
</organism>
<feature type="domain" description="SH3" evidence="4">
    <location>
        <begin position="137"/>
        <end position="198"/>
    </location>
</feature>
<feature type="compositionally biased region" description="Acidic residues" evidence="3">
    <location>
        <begin position="99"/>
        <end position="122"/>
    </location>
</feature>
<keyword evidence="6" id="KW-1185">Reference proteome</keyword>
<evidence type="ECO:0000313" key="5">
    <source>
        <dbReference type="EMBL" id="KAL2828459.1"/>
    </source>
</evidence>
<proteinExistence type="predicted"/>
<feature type="compositionally biased region" description="Polar residues" evidence="3">
    <location>
        <begin position="472"/>
        <end position="485"/>
    </location>
</feature>
<evidence type="ECO:0000256" key="1">
    <source>
        <dbReference type="ARBA" id="ARBA00022443"/>
    </source>
</evidence>
<dbReference type="PANTHER" id="PTHR47775">
    <property type="entry name" value="BUD SITE SELECTION PROTEIN 14"/>
    <property type="match status" value="1"/>
</dbReference>
<feature type="compositionally biased region" description="Low complexity" evidence="3">
    <location>
        <begin position="459"/>
        <end position="469"/>
    </location>
</feature>
<reference evidence="5 6" key="1">
    <citation type="submission" date="2024-07" db="EMBL/GenBank/DDBJ databases">
        <title>Section-level genome sequencing and comparative genomics of Aspergillus sections Usti and Cavernicolus.</title>
        <authorList>
            <consortium name="Lawrence Berkeley National Laboratory"/>
            <person name="Nybo J.L."/>
            <person name="Vesth T.C."/>
            <person name="Theobald S."/>
            <person name="Frisvad J.C."/>
            <person name="Larsen T.O."/>
            <person name="Kjaerboelling I."/>
            <person name="Rothschild-Mancinelli K."/>
            <person name="Lyhne E.K."/>
            <person name="Kogle M.E."/>
            <person name="Barry K."/>
            <person name="Clum A."/>
            <person name="Na H."/>
            <person name="Ledsgaard L."/>
            <person name="Lin J."/>
            <person name="Lipzen A."/>
            <person name="Kuo A."/>
            <person name="Riley R."/>
            <person name="Mondo S."/>
            <person name="LaButti K."/>
            <person name="Haridas S."/>
            <person name="Pangalinan J."/>
            <person name="Salamov A.A."/>
            <person name="Simmons B.A."/>
            <person name="Magnuson J.K."/>
            <person name="Chen J."/>
            <person name="Drula E."/>
            <person name="Henrissat B."/>
            <person name="Wiebenga A."/>
            <person name="Lubbers R.J."/>
            <person name="Gomes A.C."/>
            <person name="Makela M.R."/>
            <person name="Stajich J."/>
            <person name="Grigoriev I.V."/>
            <person name="Mortensen U.H."/>
            <person name="De vries R.P."/>
            <person name="Baker S.E."/>
            <person name="Andersen M.R."/>
        </authorList>
    </citation>
    <scope>NUCLEOTIDE SEQUENCE [LARGE SCALE GENOMIC DNA]</scope>
    <source>
        <strain evidence="5 6">CBS 600.67</strain>
    </source>
</reference>
<dbReference type="EMBL" id="JBFXLS010000020">
    <property type="protein sequence ID" value="KAL2828459.1"/>
    <property type="molecule type" value="Genomic_DNA"/>
</dbReference>
<dbReference type="SUPFAM" id="SSF50044">
    <property type="entry name" value="SH3-domain"/>
    <property type="match status" value="1"/>
</dbReference>
<name>A0ABR4IL16_9EURO</name>
<gene>
    <name evidence="5" type="ORF">BDW59DRAFT_49692</name>
</gene>
<evidence type="ECO:0000259" key="4">
    <source>
        <dbReference type="PROSITE" id="PS50002"/>
    </source>
</evidence>
<feature type="compositionally biased region" description="Basic and acidic residues" evidence="3">
    <location>
        <begin position="495"/>
        <end position="505"/>
    </location>
</feature>
<sequence>MARPRIVRADTLDLQDHHAPSAKNHSKQDVQTNEGTGLAPHQEQEIRHADHDSKVEINHGPNSHEAHLDTDGYHDGIDIYDDTDDIRVGLGVNRGADDDHGDTEDDDHSDAEDDDDLLDDDLMDKISSSPSIDDEDIDFEFVYALHNFVATVDGQANAAKGDNMVLLDDSNSYWWLVRIVKDGSIGYLPAEHIETPTERLARLNKHRNVDLSATMLGDNSEKSKNPLKKAMRRRNAKTVTFTSPTYIEASDVDYSTEEEEDDDVSFTDEYASRDEYETQDEQNEDIVVEPLRPKPQRDRATEETESTRESHESQESATTSLDKQRSSQEIFEQGGGISPTSSEVTVSRSRNGTLRNTDSFFKDDTVETKKISLTPNLLRDEIGHSSSEPKEPRISLETLDKTISNEKVKDDKKRKDKKPGMLSGLFKRKDKKSKTAEDDGEDLEKHSGELSRASPPPKSSSESVSSPESRSTKQTGPQRQSSKLQKQPPDAASHAARDLQKDLKIETPSAERQLAPKENQRPDQTIRQVVLDEVEEIAGSSRPKPYEVDRQAITNPARVSSPSKKVISPIETPTDLRETSSRGPYPQHSVTSPPQKFPPKQGAEFQTRLLDSPVSVSSPLERQKSPSVPGLNTDISPTTRDYLASPDSPPLSPADTTDSRRAEAAPTPLDAPTPTWSDASLRSYLDDENELRDLYVIVYDNANIPPAGPDHPITGNLFKGESKRLREMNSQLDSMLSDWVTQRVQKSTSQ</sequence>
<keyword evidence="1 2" id="KW-0728">SH3 domain</keyword>
<dbReference type="SMART" id="SM00326">
    <property type="entry name" value="SH3"/>
    <property type="match status" value="1"/>
</dbReference>
<dbReference type="InterPro" id="IPR001452">
    <property type="entry name" value="SH3_domain"/>
</dbReference>
<dbReference type="PROSITE" id="PS50002">
    <property type="entry name" value="SH3"/>
    <property type="match status" value="1"/>
</dbReference>
<feature type="region of interest" description="Disordered" evidence="3">
    <location>
        <begin position="1"/>
        <end position="71"/>
    </location>
</feature>
<feature type="compositionally biased region" description="Basic and acidic residues" evidence="3">
    <location>
        <begin position="433"/>
        <end position="449"/>
    </location>
</feature>
<dbReference type="Gene3D" id="2.30.30.40">
    <property type="entry name" value="SH3 Domains"/>
    <property type="match status" value="1"/>
</dbReference>
<feature type="compositionally biased region" description="Basic and acidic residues" evidence="3">
    <location>
        <begin position="378"/>
        <end position="413"/>
    </location>
</feature>
<feature type="compositionally biased region" description="Basic and acidic residues" evidence="3">
    <location>
        <begin position="291"/>
        <end position="314"/>
    </location>
</feature>
<accession>A0ABR4IL16</accession>
<feature type="compositionally biased region" description="Low complexity" evidence="3">
    <location>
        <begin position="664"/>
        <end position="675"/>
    </location>
</feature>
<feature type="compositionally biased region" description="Basic residues" evidence="3">
    <location>
        <begin position="225"/>
        <end position="235"/>
    </location>
</feature>
<feature type="region of interest" description="Disordered" evidence="3">
    <location>
        <begin position="90"/>
        <end position="129"/>
    </location>
</feature>